<dbReference type="GO" id="GO:0016787">
    <property type="term" value="F:hydrolase activity"/>
    <property type="evidence" value="ECO:0007669"/>
    <property type="project" value="UniProtKB-KW"/>
</dbReference>
<keyword evidence="1" id="KW-0233">DNA recombination</keyword>
<dbReference type="EC" id="5.6.2.3" evidence="1"/>
<accession>A0A0R0J2P1</accession>
<evidence type="ECO:0000313" key="4">
    <source>
        <dbReference type="EnsemblPlants" id="KRH48940"/>
    </source>
</evidence>
<evidence type="ECO:0000259" key="2">
    <source>
        <dbReference type="Pfam" id="PF05970"/>
    </source>
</evidence>
<name>A0A0R0J2P1_SOYBN</name>
<keyword evidence="1" id="KW-0378">Hydrolase</keyword>
<keyword evidence="1" id="KW-0347">Helicase</keyword>
<reference evidence="3" key="3">
    <citation type="submission" date="2018-07" db="EMBL/GenBank/DDBJ databases">
        <title>WGS assembly of Glycine max.</title>
        <authorList>
            <person name="Schmutz J."/>
            <person name="Cannon S."/>
            <person name="Schlueter J."/>
            <person name="Ma J."/>
            <person name="Mitros T."/>
            <person name="Nelson W."/>
            <person name="Hyten D."/>
            <person name="Song Q."/>
            <person name="Thelen J."/>
            <person name="Cheng J."/>
            <person name="Xu D."/>
            <person name="Hellsten U."/>
            <person name="May G."/>
            <person name="Yu Y."/>
            <person name="Sakurai T."/>
            <person name="Umezawa T."/>
            <person name="Bhattacharyya M."/>
            <person name="Sandhu D."/>
            <person name="Valliyodan B."/>
            <person name="Lindquist E."/>
            <person name="Peto M."/>
            <person name="Grant D."/>
            <person name="Shu S."/>
            <person name="Goodstein D."/>
            <person name="Barry K."/>
            <person name="Futrell-Griggs M."/>
            <person name="Abernathy B."/>
            <person name="Du J."/>
            <person name="Tian Z."/>
            <person name="Zhu L."/>
            <person name="Gill N."/>
            <person name="Joshi T."/>
            <person name="Libault M."/>
            <person name="Sethuraman A."/>
            <person name="Zhang X."/>
            <person name="Shinozaki K."/>
            <person name="Nguyen H."/>
            <person name="Wing R."/>
            <person name="Cregan P."/>
            <person name="Specht J."/>
            <person name="Grimwood J."/>
            <person name="Rokhsar D."/>
            <person name="Stacey G."/>
            <person name="Shoemaker R."/>
            <person name="Jackson S."/>
        </authorList>
    </citation>
    <scope>NUCLEOTIDE SEQUENCE</scope>
    <source>
        <tissue evidence="3">Callus</tissue>
    </source>
</reference>
<dbReference type="Pfam" id="PF05970">
    <property type="entry name" value="PIF1"/>
    <property type="match status" value="1"/>
</dbReference>
<evidence type="ECO:0000313" key="3">
    <source>
        <dbReference type="EMBL" id="KRH48940.1"/>
    </source>
</evidence>
<dbReference type="EnsemblPlants" id="KRH48940">
    <property type="protein sequence ID" value="KRH48940"/>
    <property type="gene ID" value="GLYMA_07G122100"/>
</dbReference>
<dbReference type="GO" id="GO:0043139">
    <property type="term" value="F:5'-3' DNA helicase activity"/>
    <property type="evidence" value="ECO:0007669"/>
    <property type="project" value="UniProtKB-EC"/>
</dbReference>
<evidence type="ECO:0000256" key="1">
    <source>
        <dbReference type="RuleBase" id="RU363044"/>
    </source>
</evidence>
<gene>
    <name evidence="3" type="ORF">GLYMA_07G122100</name>
</gene>
<comment type="similarity">
    <text evidence="1">Belongs to the helicase family.</text>
</comment>
<comment type="catalytic activity">
    <reaction evidence="1">
        <text>ATP + H2O = ADP + phosphate + H(+)</text>
        <dbReference type="Rhea" id="RHEA:13065"/>
        <dbReference type="ChEBI" id="CHEBI:15377"/>
        <dbReference type="ChEBI" id="CHEBI:15378"/>
        <dbReference type="ChEBI" id="CHEBI:30616"/>
        <dbReference type="ChEBI" id="CHEBI:43474"/>
        <dbReference type="ChEBI" id="CHEBI:456216"/>
        <dbReference type="EC" id="5.6.2.3"/>
    </reaction>
</comment>
<dbReference type="Proteomes" id="UP000008827">
    <property type="component" value="Chromosome 7"/>
</dbReference>
<dbReference type="InterPro" id="IPR010285">
    <property type="entry name" value="DNA_helicase_pif1-like_DEAD"/>
</dbReference>
<keyword evidence="1" id="KW-0067">ATP-binding</keyword>
<dbReference type="GO" id="GO:0000723">
    <property type="term" value="P:telomere maintenance"/>
    <property type="evidence" value="ECO:0007669"/>
    <property type="project" value="InterPro"/>
</dbReference>
<dbReference type="PANTHER" id="PTHR10492:SF57">
    <property type="entry name" value="ATP-DEPENDENT DNA HELICASE"/>
    <property type="match status" value="1"/>
</dbReference>
<dbReference type="InParanoid" id="A0A0R0J2P1"/>
<organism evidence="3">
    <name type="scientific">Glycine max</name>
    <name type="common">Soybean</name>
    <name type="synonym">Glycine hispida</name>
    <dbReference type="NCBI Taxonomy" id="3847"/>
    <lineage>
        <taxon>Eukaryota</taxon>
        <taxon>Viridiplantae</taxon>
        <taxon>Streptophyta</taxon>
        <taxon>Embryophyta</taxon>
        <taxon>Tracheophyta</taxon>
        <taxon>Spermatophyta</taxon>
        <taxon>Magnoliopsida</taxon>
        <taxon>eudicotyledons</taxon>
        <taxon>Gunneridae</taxon>
        <taxon>Pentapetalae</taxon>
        <taxon>rosids</taxon>
        <taxon>fabids</taxon>
        <taxon>Fabales</taxon>
        <taxon>Fabaceae</taxon>
        <taxon>Papilionoideae</taxon>
        <taxon>50 kb inversion clade</taxon>
        <taxon>NPAAA clade</taxon>
        <taxon>indigoferoid/millettioid clade</taxon>
        <taxon>Phaseoleae</taxon>
        <taxon>Glycine</taxon>
        <taxon>Glycine subgen. Soja</taxon>
    </lineage>
</organism>
<protein>
    <recommendedName>
        <fullName evidence="1">ATP-dependent DNA helicase</fullName>
        <ecNumber evidence="1">5.6.2.3</ecNumber>
    </recommendedName>
</protein>
<evidence type="ECO:0000313" key="5">
    <source>
        <dbReference type="Proteomes" id="UP000008827"/>
    </source>
</evidence>
<dbReference type="GO" id="GO:0006310">
    <property type="term" value="P:DNA recombination"/>
    <property type="evidence" value="ECO:0007669"/>
    <property type="project" value="UniProtKB-KW"/>
</dbReference>
<dbReference type="OrthoDB" id="1388814at2759"/>
<proteinExistence type="inferred from homology"/>
<dbReference type="Gramene" id="KRH48940">
    <property type="protein sequence ID" value="KRH48940"/>
    <property type="gene ID" value="GLYMA_07G122100"/>
</dbReference>
<keyword evidence="1" id="KW-0227">DNA damage</keyword>
<dbReference type="GO" id="GO:0006281">
    <property type="term" value="P:DNA repair"/>
    <property type="evidence" value="ECO:0007669"/>
    <property type="project" value="UniProtKB-KW"/>
</dbReference>
<reference evidence="4" key="2">
    <citation type="submission" date="2018-02" db="UniProtKB">
        <authorList>
            <consortium name="EnsemblPlants"/>
        </authorList>
    </citation>
    <scope>IDENTIFICATION</scope>
    <source>
        <strain evidence="4">Williams 82</strain>
    </source>
</reference>
<dbReference type="OMA" id="NIWHTIP"/>
<keyword evidence="1" id="KW-0547">Nucleotide-binding</keyword>
<dbReference type="PANTHER" id="PTHR10492">
    <property type="match status" value="1"/>
</dbReference>
<keyword evidence="1" id="KW-0234">DNA repair</keyword>
<dbReference type="GO" id="GO:0005524">
    <property type="term" value="F:ATP binding"/>
    <property type="evidence" value="ECO:0007669"/>
    <property type="project" value="UniProtKB-KW"/>
</dbReference>
<keyword evidence="5" id="KW-1185">Reference proteome</keyword>
<dbReference type="AlphaFoldDB" id="A0A0R0J2P1"/>
<feature type="domain" description="DNA helicase Pif1-like DEAD-box helicase" evidence="2">
    <location>
        <begin position="1"/>
        <end position="47"/>
    </location>
</feature>
<reference evidence="3 4" key="1">
    <citation type="journal article" date="2010" name="Nature">
        <title>Genome sequence of the palaeopolyploid soybean.</title>
        <authorList>
            <person name="Schmutz J."/>
            <person name="Cannon S.B."/>
            <person name="Schlueter J."/>
            <person name="Ma J."/>
            <person name="Mitros T."/>
            <person name="Nelson W."/>
            <person name="Hyten D.L."/>
            <person name="Song Q."/>
            <person name="Thelen J.J."/>
            <person name="Cheng J."/>
            <person name="Xu D."/>
            <person name="Hellsten U."/>
            <person name="May G.D."/>
            <person name="Yu Y."/>
            <person name="Sakurai T."/>
            <person name="Umezawa T."/>
            <person name="Bhattacharyya M.K."/>
            <person name="Sandhu D."/>
            <person name="Valliyodan B."/>
            <person name="Lindquist E."/>
            <person name="Peto M."/>
            <person name="Grant D."/>
            <person name="Shu S."/>
            <person name="Goodstein D."/>
            <person name="Barry K."/>
            <person name="Futrell-Griggs M."/>
            <person name="Abernathy B."/>
            <person name="Du J."/>
            <person name="Tian Z."/>
            <person name="Zhu L."/>
            <person name="Gill N."/>
            <person name="Joshi T."/>
            <person name="Libault M."/>
            <person name="Sethuraman A."/>
            <person name="Zhang X.-C."/>
            <person name="Shinozaki K."/>
            <person name="Nguyen H.T."/>
            <person name="Wing R.A."/>
            <person name="Cregan P."/>
            <person name="Specht J."/>
            <person name="Grimwood J."/>
            <person name="Rokhsar D."/>
            <person name="Stacey G."/>
            <person name="Shoemaker R.C."/>
            <person name="Jackson S.A."/>
        </authorList>
    </citation>
    <scope>NUCLEOTIDE SEQUENCE [LARGE SCALE GENOMIC DNA]</scope>
    <source>
        <strain evidence="4">cv. Williams 82</strain>
        <tissue evidence="3">Callus</tissue>
    </source>
</reference>
<dbReference type="EMBL" id="CM000840">
    <property type="protein sequence ID" value="KRH48940.1"/>
    <property type="molecule type" value="Genomic_DNA"/>
</dbReference>
<comment type="cofactor">
    <cofactor evidence="1">
        <name>Mg(2+)</name>
        <dbReference type="ChEBI" id="CHEBI:18420"/>
    </cofactor>
</comment>
<sequence length="161" mass="18389">MTNRYVLESLDRSLKYILDCYAPFRGKVMVLGGNFRQVLPAIKKGGLPLHILKVKKDPKSNLCNGTRLLCHGFFMNMLDVEILSGHHAGRKTFLLRIKHKTTESVRLPFTLLRNHSQLYVALSRGVFQASTKILIKEGKFEGEDENFIKNVVFKEILISQT</sequence>